<evidence type="ECO:0000313" key="3">
    <source>
        <dbReference type="EMBL" id="GEP96684.1"/>
    </source>
</evidence>
<dbReference type="AlphaFoldDB" id="A0A512RLV8"/>
<dbReference type="Pfam" id="PF12867">
    <property type="entry name" value="DinB_2"/>
    <property type="match status" value="1"/>
</dbReference>
<feature type="chain" id="PRO_5022214905" description="DinB-like domain-containing protein" evidence="1">
    <location>
        <begin position="21"/>
        <end position="175"/>
    </location>
</feature>
<evidence type="ECO:0000259" key="2">
    <source>
        <dbReference type="Pfam" id="PF12867"/>
    </source>
</evidence>
<dbReference type="InterPro" id="IPR034660">
    <property type="entry name" value="DinB/YfiT-like"/>
</dbReference>
<dbReference type="EMBL" id="BKAU01000002">
    <property type="protein sequence ID" value="GEP96684.1"/>
    <property type="molecule type" value="Genomic_DNA"/>
</dbReference>
<dbReference type="SUPFAM" id="SSF109854">
    <property type="entry name" value="DinB/YfiT-like putative metalloenzymes"/>
    <property type="match status" value="1"/>
</dbReference>
<protein>
    <recommendedName>
        <fullName evidence="2">DinB-like domain-containing protein</fullName>
    </recommendedName>
</protein>
<reference evidence="3 4" key="1">
    <citation type="submission" date="2019-07" db="EMBL/GenBank/DDBJ databases">
        <title>Whole genome shotgun sequence of Chitinophaga cymbidii NBRC 109752.</title>
        <authorList>
            <person name="Hosoyama A."/>
            <person name="Uohara A."/>
            <person name="Ohji S."/>
            <person name="Ichikawa N."/>
        </authorList>
    </citation>
    <scope>NUCLEOTIDE SEQUENCE [LARGE SCALE GENOMIC DNA]</scope>
    <source>
        <strain evidence="3 4">NBRC 109752</strain>
    </source>
</reference>
<gene>
    <name evidence="3" type="ORF">CCY01nite_29440</name>
</gene>
<dbReference type="Proteomes" id="UP000321436">
    <property type="component" value="Unassembled WGS sequence"/>
</dbReference>
<feature type="domain" description="DinB-like" evidence="2">
    <location>
        <begin position="36"/>
        <end position="158"/>
    </location>
</feature>
<feature type="signal peptide" evidence="1">
    <location>
        <begin position="1"/>
        <end position="20"/>
    </location>
</feature>
<name>A0A512RLV8_9BACT</name>
<dbReference type="RefSeq" id="WP_146863147.1">
    <property type="nucleotide sequence ID" value="NZ_BKAU01000002.1"/>
</dbReference>
<keyword evidence="4" id="KW-1185">Reference proteome</keyword>
<dbReference type="OrthoDB" id="119432at2"/>
<comment type="caution">
    <text evidence="3">The sequence shown here is derived from an EMBL/GenBank/DDBJ whole genome shotgun (WGS) entry which is preliminary data.</text>
</comment>
<proteinExistence type="predicted"/>
<organism evidence="3 4">
    <name type="scientific">Chitinophaga cymbidii</name>
    <dbReference type="NCBI Taxonomy" id="1096750"/>
    <lineage>
        <taxon>Bacteria</taxon>
        <taxon>Pseudomonadati</taxon>
        <taxon>Bacteroidota</taxon>
        <taxon>Chitinophagia</taxon>
        <taxon>Chitinophagales</taxon>
        <taxon>Chitinophagaceae</taxon>
        <taxon>Chitinophaga</taxon>
    </lineage>
</organism>
<sequence>MRYFWILFSCVLFTGFSARAQVTDSLFLKAAIVKLKNAKEYTLKVAQLMPAEKYAFKPVPEEMSFGEQLLHLGANLGWLSSSYLSKGSNPVSKQDAKLQDKEEILKVLERVYDYALQTLGHFEAAHLGDEVKFFAGPKTKLQIINLVNDHQTHHRGQLLVYLRLNGIKPPAYVGW</sequence>
<evidence type="ECO:0000256" key="1">
    <source>
        <dbReference type="SAM" id="SignalP"/>
    </source>
</evidence>
<accession>A0A512RLV8</accession>
<evidence type="ECO:0000313" key="4">
    <source>
        <dbReference type="Proteomes" id="UP000321436"/>
    </source>
</evidence>
<keyword evidence="1" id="KW-0732">Signal</keyword>
<dbReference type="Gene3D" id="1.20.120.450">
    <property type="entry name" value="dinb family like domain"/>
    <property type="match status" value="1"/>
</dbReference>
<dbReference type="InterPro" id="IPR024775">
    <property type="entry name" value="DinB-like"/>
</dbReference>